<dbReference type="AlphaFoldDB" id="A0A2S7C4I6"/>
<gene>
    <name evidence="1" type="ORF">XcodCFBP4690_21640</name>
</gene>
<dbReference type="EMBL" id="MDEC01000057">
    <property type="protein sequence ID" value="PPU56472.1"/>
    <property type="molecule type" value="Genomic_DNA"/>
</dbReference>
<comment type="caution">
    <text evidence="1">The sequence shown here is derived from an EMBL/GenBank/DDBJ whole genome shotgun (WGS) entry which is preliminary data.</text>
</comment>
<accession>A0A2S7C4I6</accession>
<sequence length="110" mass="13012">MLWDELARWETEHFMEQQLLKHRFDARWARDIGFVFASAPGLPIAQWRYCCWAAVRQGASVAQQKYAQDPALIREAIFEELKKRLRYLVSAGPALERVMNFEIETRHFQA</sequence>
<evidence type="ECO:0000313" key="2">
    <source>
        <dbReference type="Proteomes" id="UP000237872"/>
    </source>
</evidence>
<proteinExistence type="predicted"/>
<organism evidence="1 2">
    <name type="scientific">Xanthomonas codiaei</name>
    <dbReference type="NCBI Taxonomy" id="56463"/>
    <lineage>
        <taxon>Bacteria</taxon>
        <taxon>Pseudomonadati</taxon>
        <taxon>Pseudomonadota</taxon>
        <taxon>Gammaproteobacteria</taxon>
        <taxon>Lysobacterales</taxon>
        <taxon>Lysobacteraceae</taxon>
        <taxon>Xanthomonas</taxon>
    </lineage>
</organism>
<protein>
    <submittedName>
        <fullName evidence="1">Uncharacterized protein</fullName>
    </submittedName>
</protein>
<name>A0A2S7C4I6_9XANT</name>
<evidence type="ECO:0000313" key="1">
    <source>
        <dbReference type="EMBL" id="PPU56472.1"/>
    </source>
</evidence>
<reference evidence="1 2" key="1">
    <citation type="submission" date="2016-08" db="EMBL/GenBank/DDBJ databases">
        <authorList>
            <person name="Seilhamer J.J."/>
        </authorList>
    </citation>
    <scope>NUCLEOTIDE SEQUENCE [LARGE SCALE GENOMIC DNA]</scope>
    <source>
        <strain evidence="1 2">CFBP4690</strain>
    </source>
</reference>
<dbReference type="Proteomes" id="UP000237872">
    <property type="component" value="Unassembled WGS sequence"/>
</dbReference>